<name>A0ABP9VY64_9BACT</name>
<sequence length="277" mass="32469">MYSSRSHTRGKGYILKIPGSERELRVLVNCKTYPAVSTKYVETVCTGGVDENGKFARLYPIPFRFLPEKEKYERWDIIKLRAYKDTKDKRPESWHLAPGTSIDVEKKITSERRRWEWMQPTIFESRDAMSDLGLTNGCVEIQPIELYYKPDNRKWSESQMQAIAQGDLFASEKERVGLGDRVPWQFRLKFRERSTGLEGDRKVLAWSYYAAYQRNKMSEGEVGALEKISERIRKSIFNPDRTVYAIFGTHSRIGKWMISGLYHVPKTITQLRGFQWE</sequence>
<protein>
    <submittedName>
        <fullName evidence="1">Uncharacterized protein</fullName>
    </submittedName>
</protein>
<keyword evidence="2" id="KW-1185">Reference proteome</keyword>
<accession>A0ABP9VY64</accession>
<dbReference type="EMBL" id="BAABRO010000018">
    <property type="protein sequence ID" value="GAA5510074.1"/>
    <property type="molecule type" value="Genomic_DNA"/>
</dbReference>
<evidence type="ECO:0000313" key="2">
    <source>
        <dbReference type="Proteomes" id="UP001416858"/>
    </source>
</evidence>
<comment type="caution">
    <text evidence="1">The sequence shown here is derived from an EMBL/GenBank/DDBJ whole genome shotgun (WGS) entry which is preliminary data.</text>
</comment>
<dbReference type="Proteomes" id="UP001416858">
    <property type="component" value="Unassembled WGS sequence"/>
</dbReference>
<organism evidence="1 2">
    <name type="scientific">Novipirellula caenicola</name>
    <dbReference type="NCBI Taxonomy" id="1536901"/>
    <lineage>
        <taxon>Bacteria</taxon>
        <taxon>Pseudomonadati</taxon>
        <taxon>Planctomycetota</taxon>
        <taxon>Planctomycetia</taxon>
        <taxon>Pirellulales</taxon>
        <taxon>Pirellulaceae</taxon>
        <taxon>Novipirellula</taxon>
    </lineage>
</organism>
<evidence type="ECO:0000313" key="1">
    <source>
        <dbReference type="EMBL" id="GAA5510074.1"/>
    </source>
</evidence>
<gene>
    <name evidence="1" type="ORF">Rcae01_05580</name>
</gene>
<reference evidence="1 2" key="1">
    <citation type="submission" date="2024-02" db="EMBL/GenBank/DDBJ databases">
        <title>Rhodopirellula caenicola NBRC 110016.</title>
        <authorList>
            <person name="Ichikawa N."/>
            <person name="Katano-Makiyama Y."/>
            <person name="Hidaka K."/>
        </authorList>
    </citation>
    <scope>NUCLEOTIDE SEQUENCE [LARGE SCALE GENOMIC DNA]</scope>
    <source>
        <strain evidence="1 2">NBRC 110016</strain>
    </source>
</reference>
<proteinExistence type="predicted"/>